<organism evidence="2 3">
    <name type="scientific">Plebeiibacterium sediminum</name>
    <dbReference type="NCBI Taxonomy" id="2992112"/>
    <lineage>
        <taxon>Bacteria</taxon>
        <taxon>Pseudomonadati</taxon>
        <taxon>Bacteroidota</taxon>
        <taxon>Bacteroidia</taxon>
        <taxon>Marinilabiliales</taxon>
        <taxon>Marinilabiliaceae</taxon>
        <taxon>Plebeiibacterium</taxon>
    </lineage>
</organism>
<protein>
    <submittedName>
        <fullName evidence="2">DUF4377 domain-containing protein</fullName>
    </submittedName>
</protein>
<feature type="domain" description="DUF4377" evidence="1">
    <location>
        <begin position="157"/>
        <end position="211"/>
    </location>
</feature>
<proteinExistence type="predicted"/>
<dbReference type="Proteomes" id="UP001209229">
    <property type="component" value="Unassembled WGS sequence"/>
</dbReference>
<dbReference type="EMBL" id="JAPDPJ010000009">
    <property type="protein sequence ID" value="MCW3786040.1"/>
    <property type="molecule type" value="Genomic_DNA"/>
</dbReference>
<comment type="caution">
    <text evidence="2">The sequence shown here is derived from an EMBL/GenBank/DDBJ whole genome shotgun (WGS) entry which is preliminary data.</text>
</comment>
<evidence type="ECO:0000259" key="1">
    <source>
        <dbReference type="Pfam" id="PF14302"/>
    </source>
</evidence>
<evidence type="ECO:0000313" key="3">
    <source>
        <dbReference type="Proteomes" id="UP001209229"/>
    </source>
</evidence>
<sequence length="215" mass="25256">MKTLNLFFGFTFLCTLFMGCTKDENDKEKIVEITIYPETGYGASMMSDIWTQPLLFSDNDENQVKLLVDIITDGFDFDYERGYEYKFRAKKVWMQEPPQDVFSIKYEFIELLSKERVIINDSEENINLFVSSKTVKFTPDYPSEYVDEENITPKIYDALNVKNTDSDNWMALTKIEGFNYETGYEYVLKVKKITQAEPYSVKYVLLETISKENKN</sequence>
<accession>A0AAE3M3E4</accession>
<dbReference type="Pfam" id="PF14302">
    <property type="entry name" value="DUF4377"/>
    <property type="match status" value="2"/>
</dbReference>
<dbReference type="PROSITE" id="PS51257">
    <property type="entry name" value="PROKAR_LIPOPROTEIN"/>
    <property type="match status" value="1"/>
</dbReference>
<dbReference type="RefSeq" id="WP_301189609.1">
    <property type="nucleotide sequence ID" value="NZ_JAPDPJ010000009.1"/>
</dbReference>
<name>A0AAE3M3E4_9BACT</name>
<dbReference type="AlphaFoldDB" id="A0AAE3M3E4"/>
<gene>
    <name evidence="2" type="ORF">OM075_06145</name>
</gene>
<dbReference type="InterPro" id="IPR025485">
    <property type="entry name" value="DUF4377"/>
</dbReference>
<keyword evidence="3" id="KW-1185">Reference proteome</keyword>
<reference evidence="2" key="1">
    <citation type="submission" date="2022-10" db="EMBL/GenBank/DDBJ databases">
        <authorList>
            <person name="Yu W.X."/>
        </authorList>
    </citation>
    <scope>NUCLEOTIDE SEQUENCE</scope>
    <source>
        <strain evidence="2">AAT</strain>
    </source>
</reference>
<feature type="domain" description="DUF4377" evidence="1">
    <location>
        <begin position="76"/>
        <end position="114"/>
    </location>
</feature>
<evidence type="ECO:0000313" key="2">
    <source>
        <dbReference type="EMBL" id="MCW3786040.1"/>
    </source>
</evidence>